<dbReference type="InterPro" id="IPR002885">
    <property type="entry name" value="PPR_rpt"/>
</dbReference>
<dbReference type="Pfam" id="PF01535">
    <property type="entry name" value="PPR"/>
    <property type="match status" value="2"/>
</dbReference>
<dbReference type="EMBL" id="CM003536">
    <property type="protein sequence ID" value="RCV43600.1"/>
    <property type="molecule type" value="Genomic_DNA"/>
</dbReference>
<keyword evidence="3" id="KW-0809">Transit peptide</keyword>
<feature type="repeat" description="PPR" evidence="4">
    <location>
        <begin position="364"/>
        <end position="398"/>
    </location>
</feature>
<gene>
    <name evidence="5" type="ORF">SETIT_9G307000v2</name>
</gene>
<feature type="repeat" description="PPR" evidence="4">
    <location>
        <begin position="172"/>
        <end position="206"/>
    </location>
</feature>
<sequence length="510" mass="55809">MLHAARRWTPPLPATLAAAFFSSKPQPQRPRQLLTPQLVDAVVSRCPSDGLALSFFLWCARRPGNFHPPSSFDRLLPAATRIASRLGTAHALLRELQRLGCPIKPRTFHLFKGHLDADAVRCALQHCPAPNYLTYAIVLTHLCRVRDWSGPQGLEKASSVLAKVVDSGTAPSVVTYTPIVSGFLRAGSHRKVSELLGSMVSTSCSPDIVLYNVLMDSLANESRYDEALDIYMHIHGSQIKPDAYTLSTLAQVLCFSDIGILRRLILRPDISFDDLVACNSVLSALRKSGFPSDAIQFYLNKIVSRIKPDSYTYVGLLDSLCQLGRVYHAIDVYRAVIVSEPESNAYVHAGFLCGLAIHENYALDSVCYTIVLHGLFRAHLVEEACGLFEQMKQSGIAPNTCTYNVMLCGLCRTRDLHAVKQFITEVECTDVEIDSVLVNAIAFLMTSQHIDSAAAMIGDMLNLGIKPTTKTCSLLAQSIDYKLVLKDNTAATVESDGSESSSDLLVCSAS</sequence>
<evidence type="ECO:0000256" key="4">
    <source>
        <dbReference type="PROSITE-ProRule" id="PRU00708"/>
    </source>
</evidence>
<accession>A0A368SP97</accession>
<dbReference type="PANTHER" id="PTHR47936:SF1">
    <property type="entry name" value="PENTATRICOPEPTIDE REPEAT-CONTAINING PROTEIN GUN1, CHLOROPLASTIC"/>
    <property type="match status" value="1"/>
</dbReference>
<dbReference type="STRING" id="4555.A0A368SP97"/>
<dbReference type="Pfam" id="PF13041">
    <property type="entry name" value="PPR_2"/>
    <property type="match status" value="2"/>
</dbReference>
<dbReference type="Gene3D" id="1.25.40.10">
    <property type="entry name" value="Tetratricopeptide repeat domain"/>
    <property type="match status" value="3"/>
</dbReference>
<dbReference type="PROSITE" id="PS51375">
    <property type="entry name" value="PPR"/>
    <property type="match status" value="3"/>
</dbReference>
<dbReference type="PANTHER" id="PTHR47936">
    <property type="entry name" value="PPR_LONG DOMAIN-CONTAINING PROTEIN"/>
    <property type="match status" value="1"/>
</dbReference>
<evidence type="ECO:0000256" key="1">
    <source>
        <dbReference type="ARBA" id="ARBA00007626"/>
    </source>
</evidence>
<dbReference type="InterPro" id="IPR011990">
    <property type="entry name" value="TPR-like_helical_dom_sf"/>
</dbReference>
<organism evidence="5">
    <name type="scientific">Setaria italica</name>
    <name type="common">Foxtail millet</name>
    <name type="synonym">Panicum italicum</name>
    <dbReference type="NCBI Taxonomy" id="4555"/>
    <lineage>
        <taxon>Eukaryota</taxon>
        <taxon>Viridiplantae</taxon>
        <taxon>Streptophyta</taxon>
        <taxon>Embryophyta</taxon>
        <taxon>Tracheophyta</taxon>
        <taxon>Spermatophyta</taxon>
        <taxon>Magnoliopsida</taxon>
        <taxon>Liliopsida</taxon>
        <taxon>Poales</taxon>
        <taxon>Poaceae</taxon>
        <taxon>PACMAD clade</taxon>
        <taxon>Panicoideae</taxon>
        <taxon>Panicodae</taxon>
        <taxon>Paniceae</taxon>
        <taxon>Cenchrinae</taxon>
        <taxon>Setaria</taxon>
    </lineage>
</organism>
<reference evidence="5" key="1">
    <citation type="journal article" date="2012" name="Nat. Biotechnol.">
        <title>Reference genome sequence of the model plant Setaria.</title>
        <authorList>
            <person name="Bennetzen J.L."/>
            <person name="Schmutz J."/>
            <person name="Wang H."/>
            <person name="Percifield R."/>
            <person name="Hawkins J."/>
            <person name="Pontaroli A.C."/>
            <person name="Estep M."/>
            <person name="Feng L."/>
            <person name="Vaughn J.N."/>
            <person name="Grimwood J."/>
            <person name="Jenkins J."/>
            <person name="Barry K."/>
            <person name="Lindquist E."/>
            <person name="Hellsten U."/>
            <person name="Deshpande S."/>
            <person name="Wang X."/>
            <person name="Wu X."/>
            <person name="Mitros T."/>
            <person name="Triplett J."/>
            <person name="Yang X."/>
            <person name="Ye C.Y."/>
            <person name="Mauro-Herrera M."/>
            <person name="Wang L."/>
            <person name="Li P."/>
            <person name="Sharma M."/>
            <person name="Sharma R."/>
            <person name="Ronald P.C."/>
            <person name="Panaud O."/>
            <person name="Kellogg E.A."/>
            <person name="Brutnell T.P."/>
            <person name="Doust A.N."/>
            <person name="Tuskan G.A."/>
            <person name="Rokhsar D."/>
            <person name="Devos K.M."/>
        </authorList>
    </citation>
    <scope>NUCLEOTIDE SEQUENCE [LARGE SCALE GENOMIC DNA]</scope>
    <source>
        <strain evidence="5">Yugu1</strain>
    </source>
</reference>
<dbReference type="OrthoDB" id="185373at2759"/>
<evidence type="ECO:0000256" key="3">
    <source>
        <dbReference type="ARBA" id="ARBA00022946"/>
    </source>
</evidence>
<proteinExistence type="inferred from homology"/>
<reference evidence="5" key="2">
    <citation type="submission" date="2015-07" db="EMBL/GenBank/DDBJ databases">
        <authorList>
            <person name="Noorani M."/>
        </authorList>
    </citation>
    <scope>NUCLEOTIDE SEQUENCE</scope>
    <source>
        <strain evidence="5">Yugu1</strain>
    </source>
</reference>
<protein>
    <recommendedName>
        <fullName evidence="6">Pentacotripeptide-repeat region of PRORP domain-containing protein</fullName>
    </recommendedName>
</protein>
<dbReference type="AlphaFoldDB" id="A0A368SP97"/>
<keyword evidence="2" id="KW-0677">Repeat</keyword>
<dbReference type="NCBIfam" id="TIGR00756">
    <property type="entry name" value="PPR"/>
    <property type="match status" value="4"/>
</dbReference>
<evidence type="ECO:0008006" key="6">
    <source>
        <dbReference type="Google" id="ProtNLM"/>
    </source>
</evidence>
<name>A0A368SP97_SETIT</name>
<feature type="repeat" description="PPR" evidence="4">
    <location>
        <begin position="207"/>
        <end position="241"/>
    </location>
</feature>
<evidence type="ECO:0000256" key="2">
    <source>
        <dbReference type="ARBA" id="ARBA00022737"/>
    </source>
</evidence>
<comment type="similarity">
    <text evidence="1">Belongs to the PPR family. P subfamily.</text>
</comment>
<evidence type="ECO:0000313" key="5">
    <source>
        <dbReference type="EMBL" id="RCV43600.1"/>
    </source>
</evidence>